<organism evidence="2 3">
    <name type="scientific">Meloidogyne hapla</name>
    <name type="common">Root-knot nematode worm</name>
    <dbReference type="NCBI Taxonomy" id="6305"/>
    <lineage>
        <taxon>Eukaryota</taxon>
        <taxon>Metazoa</taxon>
        <taxon>Ecdysozoa</taxon>
        <taxon>Nematoda</taxon>
        <taxon>Chromadorea</taxon>
        <taxon>Rhabditida</taxon>
        <taxon>Tylenchina</taxon>
        <taxon>Tylenchomorpha</taxon>
        <taxon>Tylenchoidea</taxon>
        <taxon>Meloidogynidae</taxon>
        <taxon>Meloidogyninae</taxon>
        <taxon>Meloidogyne</taxon>
    </lineage>
</organism>
<name>A0A1I8BCF6_MELHA</name>
<sequence length="158" mass="17258">MSLLYFAIGVNGLIMNRHKRELDSLDNNSETAVTVQPDCNIDYYENGDYNETYASSSSAPKEPPPPPPTPKAQPPSTEESSTTEEPTTSTIVPSTSLPTTTTPVATTTVTQKPTTHKAHKTTKKAKKYNFPHANKDDNIGGMPKVVMRMLIPYDSSSK</sequence>
<feature type="compositionally biased region" description="Pro residues" evidence="1">
    <location>
        <begin position="61"/>
        <end position="73"/>
    </location>
</feature>
<keyword evidence="2" id="KW-1185">Reference proteome</keyword>
<dbReference type="AlphaFoldDB" id="A0A1I8BCF6"/>
<feature type="compositionally biased region" description="Basic residues" evidence="1">
    <location>
        <begin position="114"/>
        <end position="129"/>
    </location>
</feature>
<evidence type="ECO:0000313" key="2">
    <source>
        <dbReference type="Proteomes" id="UP000095281"/>
    </source>
</evidence>
<dbReference type="Proteomes" id="UP000095281">
    <property type="component" value="Unplaced"/>
</dbReference>
<feature type="region of interest" description="Disordered" evidence="1">
    <location>
        <begin position="36"/>
        <end position="141"/>
    </location>
</feature>
<protein>
    <submittedName>
        <fullName evidence="3">Extensin-like</fullName>
    </submittedName>
</protein>
<reference evidence="3" key="1">
    <citation type="submission" date="2016-11" db="UniProtKB">
        <authorList>
            <consortium name="WormBaseParasite"/>
        </authorList>
    </citation>
    <scope>IDENTIFICATION</scope>
</reference>
<evidence type="ECO:0000256" key="1">
    <source>
        <dbReference type="SAM" id="MobiDB-lite"/>
    </source>
</evidence>
<dbReference type="WBParaSite" id="MhA1_Contig185.frz3.gene21">
    <property type="protein sequence ID" value="MhA1_Contig185.frz3.gene21"/>
    <property type="gene ID" value="MhA1_Contig185.frz3.gene21"/>
</dbReference>
<proteinExistence type="predicted"/>
<evidence type="ECO:0000313" key="3">
    <source>
        <dbReference type="WBParaSite" id="MhA1_Contig185.frz3.gene21"/>
    </source>
</evidence>
<feature type="compositionally biased region" description="Low complexity" evidence="1">
    <location>
        <begin position="74"/>
        <end position="113"/>
    </location>
</feature>
<accession>A0A1I8BCF6</accession>